<evidence type="ECO:0000256" key="1">
    <source>
        <dbReference type="SAM" id="SignalP"/>
    </source>
</evidence>
<keyword evidence="3" id="KW-1185">Reference proteome</keyword>
<sequence>MKKYLFTLLSLLQATLLMAGTSKVKGTTNNQQAAIKTAVRCLGRTAEGNAAVMQVKPFVIVSALEEGYLPQGKLPNLSGDMVALKKEAPKK</sequence>
<organism evidence="2 3">
    <name type="scientific">Adhaeribacter soli</name>
    <dbReference type="NCBI Taxonomy" id="2607655"/>
    <lineage>
        <taxon>Bacteria</taxon>
        <taxon>Pseudomonadati</taxon>
        <taxon>Bacteroidota</taxon>
        <taxon>Cytophagia</taxon>
        <taxon>Cytophagales</taxon>
        <taxon>Hymenobacteraceae</taxon>
        <taxon>Adhaeribacter</taxon>
    </lineage>
</organism>
<accession>A0A5N1J2T7</accession>
<keyword evidence="1" id="KW-0732">Signal</keyword>
<dbReference type="RefSeq" id="WP_150903148.1">
    <property type="nucleotide sequence ID" value="NZ_VTWT01000003.1"/>
</dbReference>
<name>A0A5N1J2T7_9BACT</name>
<feature type="signal peptide" evidence="1">
    <location>
        <begin position="1"/>
        <end position="19"/>
    </location>
</feature>
<proteinExistence type="predicted"/>
<dbReference type="AlphaFoldDB" id="A0A5N1J2T7"/>
<evidence type="ECO:0000313" key="3">
    <source>
        <dbReference type="Proteomes" id="UP000326570"/>
    </source>
</evidence>
<dbReference type="Proteomes" id="UP000326570">
    <property type="component" value="Unassembled WGS sequence"/>
</dbReference>
<feature type="chain" id="PRO_5024946739" evidence="1">
    <location>
        <begin position="20"/>
        <end position="91"/>
    </location>
</feature>
<dbReference type="EMBL" id="VTWT01000003">
    <property type="protein sequence ID" value="KAA9340076.1"/>
    <property type="molecule type" value="Genomic_DNA"/>
</dbReference>
<evidence type="ECO:0000313" key="2">
    <source>
        <dbReference type="EMBL" id="KAA9340076.1"/>
    </source>
</evidence>
<reference evidence="2 3" key="1">
    <citation type="submission" date="2019-09" db="EMBL/GenBank/DDBJ databases">
        <title>Genome sequence of Adhaeribacter sp. M2.</title>
        <authorList>
            <person name="Srinivasan S."/>
        </authorList>
    </citation>
    <scope>NUCLEOTIDE SEQUENCE [LARGE SCALE GENOMIC DNA]</scope>
    <source>
        <strain evidence="2 3">M2</strain>
    </source>
</reference>
<gene>
    <name evidence="2" type="ORF">F0P94_06925</name>
</gene>
<comment type="caution">
    <text evidence="2">The sequence shown here is derived from an EMBL/GenBank/DDBJ whole genome shotgun (WGS) entry which is preliminary data.</text>
</comment>
<protein>
    <submittedName>
        <fullName evidence="2">Uncharacterized protein</fullName>
    </submittedName>
</protein>